<dbReference type="GO" id="GO:0005634">
    <property type="term" value="C:nucleus"/>
    <property type="evidence" value="ECO:0007669"/>
    <property type="project" value="UniProtKB-SubCell"/>
</dbReference>
<feature type="compositionally biased region" description="Low complexity" evidence="14">
    <location>
        <begin position="91"/>
        <end position="101"/>
    </location>
</feature>
<feature type="region of interest" description="Disordered" evidence="14">
    <location>
        <begin position="85"/>
        <end position="134"/>
    </location>
</feature>
<dbReference type="InterPro" id="IPR014849">
    <property type="entry name" value="EKC/KEOPS_Gon7"/>
</dbReference>
<dbReference type="OrthoDB" id="2288868at2759"/>
<comment type="caution">
    <text evidence="15">The sequence shown here is derived from an EMBL/GenBank/DDBJ whole genome shotgun (WGS) entry which is preliminary data.</text>
</comment>
<evidence type="ECO:0000256" key="11">
    <source>
        <dbReference type="ARBA" id="ARBA00023163"/>
    </source>
</evidence>
<keyword evidence="6" id="KW-0158">Chromosome</keyword>
<keyword evidence="10" id="KW-0010">Activator</keyword>
<dbReference type="Proteomes" id="UP000091918">
    <property type="component" value="Unassembled WGS sequence"/>
</dbReference>
<dbReference type="Pfam" id="PF08738">
    <property type="entry name" value="Gon7"/>
    <property type="match status" value="1"/>
</dbReference>
<evidence type="ECO:0000256" key="6">
    <source>
        <dbReference type="ARBA" id="ARBA00022454"/>
    </source>
</evidence>
<sequence length="134" mass="14673">MVTLSNTPSQDPTILHATYIAPTIPSASQPPPGPTHTFFTCVLSPSGTHQSLASSDSTVAKTAYLSELRRAVSSLQTEINEFLTARMEADNNNNNNNNNNNSQQPTSGSADRMKSEKERREEENYGEEVLDDED</sequence>
<dbReference type="GO" id="GO:0000781">
    <property type="term" value="C:chromosome, telomeric region"/>
    <property type="evidence" value="ECO:0007669"/>
    <property type="project" value="UniProtKB-SubCell"/>
</dbReference>
<evidence type="ECO:0000256" key="14">
    <source>
        <dbReference type="SAM" id="MobiDB-lite"/>
    </source>
</evidence>
<evidence type="ECO:0000256" key="1">
    <source>
        <dbReference type="ARBA" id="ARBA00004123"/>
    </source>
</evidence>
<evidence type="ECO:0000256" key="13">
    <source>
        <dbReference type="ARBA" id="ARBA00025393"/>
    </source>
</evidence>
<comment type="function">
    <text evidence="13">Component of the EKC/KEOPS complex that is required for the formation of a threonylcarbamoyl group on adenosine at position 37 (t(6)A37) in tRNAs that read codons beginning with adenine. The complex is probably involved in the transfer of the threonylcarbamoyl moiety of threonylcarbamoyl-AMP (TC-AMP) to the N6 group of A37. GON7 likely plays a supporting role to the catalytic subunit KAE1 in the complex. The EKC/KEOPS complex also promotes both telomere uncapping and telomere elongation. The complex is required for efficient recruitment of transcriptional coactivators.</text>
</comment>
<evidence type="ECO:0000256" key="9">
    <source>
        <dbReference type="ARBA" id="ARBA00023015"/>
    </source>
</evidence>
<gene>
    <name evidence="15" type="ORF">ACJ72_05889</name>
</gene>
<proteinExistence type="inferred from homology"/>
<reference evidence="15 16" key="1">
    <citation type="submission" date="2015-07" db="EMBL/GenBank/DDBJ databases">
        <title>Emmonsia species relationships and genome sequence.</title>
        <authorList>
            <person name="Cuomo C.A."/>
            <person name="Schwartz I.S."/>
            <person name="Kenyon C."/>
            <person name="de Hoog G.S."/>
            <person name="Govender N.P."/>
            <person name="Botha A."/>
            <person name="Moreno L."/>
            <person name="de Vries M."/>
            <person name="Munoz J.F."/>
            <person name="Stielow J.B."/>
        </authorList>
    </citation>
    <scope>NUCLEOTIDE SEQUENCE [LARGE SCALE GENOMIC DNA]</scope>
    <source>
        <strain evidence="15 16">CBS 136260</strain>
    </source>
</reference>
<evidence type="ECO:0000256" key="2">
    <source>
        <dbReference type="ARBA" id="ARBA00004574"/>
    </source>
</evidence>
<dbReference type="AlphaFoldDB" id="A0A1B7NSL8"/>
<keyword evidence="11" id="KW-0804">Transcription</keyword>
<name>A0A1B7NSL8_9EURO</name>
<evidence type="ECO:0000256" key="12">
    <source>
        <dbReference type="ARBA" id="ARBA00023242"/>
    </source>
</evidence>
<dbReference type="GO" id="GO:0008033">
    <property type="term" value="P:tRNA processing"/>
    <property type="evidence" value="ECO:0007669"/>
    <property type="project" value="UniProtKB-KW"/>
</dbReference>
<comment type="subunit">
    <text evidence="4">Component of the EKC/KEOPS complex composed of at least BUD32, CGI121, GON7, KAE1 and PCC1; the whole complex dimerizes.</text>
</comment>
<keyword evidence="9" id="KW-0805">Transcription regulation</keyword>
<evidence type="ECO:0000256" key="8">
    <source>
        <dbReference type="ARBA" id="ARBA00022895"/>
    </source>
</evidence>
<evidence type="ECO:0000256" key="3">
    <source>
        <dbReference type="ARBA" id="ARBA00008529"/>
    </source>
</evidence>
<comment type="subcellular location">
    <subcellularLocation>
        <location evidence="2">Chromosome</location>
        <location evidence="2">Telomere</location>
    </subcellularLocation>
    <subcellularLocation>
        <location evidence="1">Nucleus</location>
    </subcellularLocation>
</comment>
<comment type="similarity">
    <text evidence="3">Belongs to the GON7 family.</text>
</comment>
<evidence type="ECO:0000256" key="10">
    <source>
        <dbReference type="ARBA" id="ARBA00023159"/>
    </source>
</evidence>
<evidence type="ECO:0000313" key="16">
    <source>
        <dbReference type="Proteomes" id="UP000091918"/>
    </source>
</evidence>
<evidence type="ECO:0000256" key="5">
    <source>
        <dbReference type="ARBA" id="ARBA00019746"/>
    </source>
</evidence>
<accession>A0A1B7NSL8</accession>
<dbReference type="EMBL" id="LGUA01000896">
    <property type="protein sequence ID" value="OAX79789.1"/>
    <property type="molecule type" value="Genomic_DNA"/>
</dbReference>
<keyword evidence="16" id="KW-1185">Reference proteome</keyword>
<evidence type="ECO:0000256" key="7">
    <source>
        <dbReference type="ARBA" id="ARBA00022694"/>
    </source>
</evidence>
<keyword evidence="12" id="KW-0539">Nucleus</keyword>
<keyword evidence="8" id="KW-0779">Telomere</keyword>
<organism evidence="15 16">
    <name type="scientific">Emergomyces africanus</name>
    <dbReference type="NCBI Taxonomy" id="1955775"/>
    <lineage>
        <taxon>Eukaryota</taxon>
        <taxon>Fungi</taxon>
        <taxon>Dikarya</taxon>
        <taxon>Ascomycota</taxon>
        <taxon>Pezizomycotina</taxon>
        <taxon>Eurotiomycetes</taxon>
        <taxon>Eurotiomycetidae</taxon>
        <taxon>Onygenales</taxon>
        <taxon>Ajellomycetaceae</taxon>
        <taxon>Emergomyces</taxon>
    </lineage>
</organism>
<keyword evidence="7" id="KW-0819">tRNA processing</keyword>
<feature type="compositionally biased region" description="Acidic residues" evidence="14">
    <location>
        <begin position="124"/>
        <end position="134"/>
    </location>
</feature>
<protein>
    <recommendedName>
        <fullName evidence="5">EKC/KEOPS complex subunit GON7</fullName>
    </recommendedName>
</protein>
<feature type="compositionally biased region" description="Basic and acidic residues" evidence="14">
    <location>
        <begin position="111"/>
        <end position="123"/>
    </location>
</feature>
<evidence type="ECO:0000256" key="4">
    <source>
        <dbReference type="ARBA" id="ARBA00011534"/>
    </source>
</evidence>
<evidence type="ECO:0000313" key="15">
    <source>
        <dbReference type="EMBL" id="OAX79789.1"/>
    </source>
</evidence>